<keyword evidence="3" id="KW-0479">Metal-binding</keyword>
<dbReference type="AlphaFoldDB" id="A0A6J7QK46"/>
<evidence type="ECO:0000313" key="7">
    <source>
        <dbReference type="EMBL" id="CAB5018007.1"/>
    </source>
</evidence>
<dbReference type="EMBL" id="CAFBPM010000005">
    <property type="protein sequence ID" value="CAB5018007.1"/>
    <property type="molecule type" value="Genomic_DNA"/>
</dbReference>
<dbReference type="PRINTS" id="PR00359">
    <property type="entry name" value="BP450"/>
</dbReference>
<keyword evidence="4" id="KW-0560">Oxidoreductase</keyword>
<dbReference type="Gene3D" id="1.10.630.10">
    <property type="entry name" value="Cytochrome P450"/>
    <property type="match status" value="1"/>
</dbReference>
<dbReference type="GO" id="GO:0036199">
    <property type="term" value="F:cholest-4-en-3-one 26-monooxygenase activity"/>
    <property type="evidence" value="ECO:0007669"/>
    <property type="project" value="TreeGrafter"/>
</dbReference>
<organism evidence="7">
    <name type="scientific">freshwater metagenome</name>
    <dbReference type="NCBI Taxonomy" id="449393"/>
    <lineage>
        <taxon>unclassified sequences</taxon>
        <taxon>metagenomes</taxon>
        <taxon>ecological metagenomes</taxon>
    </lineage>
</organism>
<proteinExistence type="inferred from homology"/>
<evidence type="ECO:0000256" key="3">
    <source>
        <dbReference type="ARBA" id="ARBA00022723"/>
    </source>
</evidence>
<evidence type="ECO:0000256" key="4">
    <source>
        <dbReference type="ARBA" id="ARBA00023002"/>
    </source>
</evidence>
<dbReference type="SUPFAM" id="SSF48264">
    <property type="entry name" value="Cytochrome P450"/>
    <property type="match status" value="1"/>
</dbReference>
<evidence type="ECO:0000256" key="5">
    <source>
        <dbReference type="ARBA" id="ARBA00023004"/>
    </source>
</evidence>
<accession>A0A6J7QK46</accession>
<protein>
    <submittedName>
        <fullName evidence="7">Unannotated protein</fullName>
    </submittedName>
</protein>
<dbReference type="GO" id="GO:0020037">
    <property type="term" value="F:heme binding"/>
    <property type="evidence" value="ECO:0007669"/>
    <property type="project" value="InterPro"/>
</dbReference>
<evidence type="ECO:0000256" key="1">
    <source>
        <dbReference type="ARBA" id="ARBA00010617"/>
    </source>
</evidence>
<evidence type="ECO:0000256" key="2">
    <source>
        <dbReference type="ARBA" id="ARBA00022617"/>
    </source>
</evidence>
<dbReference type="InterPro" id="IPR036396">
    <property type="entry name" value="Cyt_P450_sf"/>
</dbReference>
<dbReference type="FunFam" id="1.10.630.10:FF:000018">
    <property type="entry name" value="Cytochrome P450 monooxygenase"/>
    <property type="match status" value="1"/>
</dbReference>
<dbReference type="GO" id="GO:0005506">
    <property type="term" value="F:iron ion binding"/>
    <property type="evidence" value="ECO:0007669"/>
    <property type="project" value="InterPro"/>
</dbReference>
<dbReference type="Pfam" id="PF00067">
    <property type="entry name" value="p450"/>
    <property type="match status" value="1"/>
</dbReference>
<dbReference type="PANTHER" id="PTHR46696">
    <property type="entry name" value="P450, PUTATIVE (EUROFUNG)-RELATED"/>
    <property type="match status" value="1"/>
</dbReference>
<sequence>MKPCLLVHALKNRHFLALSPCRDLLSTVVGMEPHSVLSLDQIDLSDIDFWARPWTEREGAFELLRRERPMPFYDEPFDETSPIPLPVGPGYYALTTHKDVTEVSRNPDIYCSGKGAVSMTDLPEEMVEYFSGMISTDNPRHARLRRIVSNAFNPRRVQAIEDSIETVAHDVVATAKKEGGCDFVVDVAAPLPLKIICDMMGVPESQYETVFRCSNVILSMGDPEYVSDMHPIEAFLAAGAELMGIMQELGVYRRENPIDDVTSALVNSSIDGESLTDQELASFFILLVTAGNETTRTAIAHGLNVLTENPEQKALWRSDVPKYTKTAVEEIVRWASPVIWMRRTLTQDAILSGIELKKNDKVILFYNSANRDAEVFDDPFRFDITRDPNPHLGFGAAGPHFCLGAHLARREIGVMFRELFDQVPNIEATGEAVQLRSSFVNGIKHLPCEFNLT</sequence>
<dbReference type="InterPro" id="IPR002397">
    <property type="entry name" value="Cyt_P450_B"/>
</dbReference>
<keyword evidence="5" id="KW-0408">Iron</keyword>
<reference evidence="7" key="1">
    <citation type="submission" date="2020-05" db="EMBL/GenBank/DDBJ databases">
        <authorList>
            <person name="Chiriac C."/>
            <person name="Salcher M."/>
            <person name="Ghai R."/>
            <person name="Kavagutti S V."/>
        </authorList>
    </citation>
    <scope>NUCLEOTIDE SEQUENCE</scope>
</reference>
<evidence type="ECO:0000256" key="6">
    <source>
        <dbReference type="ARBA" id="ARBA00023033"/>
    </source>
</evidence>
<dbReference type="PANTHER" id="PTHR46696:SF4">
    <property type="entry name" value="BIOTIN BIOSYNTHESIS CYTOCHROME P450"/>
    <property type="match status" value="1"/>
</dbReference>
<gene>
    <name evidence="7" type="ORF">UFOPK4112_00730</name>
</gene>
<dbReference type="GO" id="GO:0008395">
    <property type="term" value="F:steroid hydroxylase activity"/>
    <property type="evidence" value="ECO:0007669"/>
    <property type="project" value="TreeGrafter"/>
</dbReference>
<dbReference type="GO" id="GO:0006707">
    <property type="term" value="P:cholesterol catabolic process"/>
    <property type="evidence" value="ECO:0007669"/>
    <property type="project" value="TreeGrafter"/>
</dbReference>
<name>A0A6J7QK46_9ZZZZ</name>
<dbReference type="InterPro" id="IPR001128">
    <property type="entry name" value="Cyt_P450"/>
</dbReference>
<dbReference type="CDD" id="cd11033">
    <property type="entry name" value="CYP142-like"/>
    <property type="match status" value="1"/>
</dbReference>
<keyword evidence="2" id="KW-0349">Heme</keyword>
<comment type="similarity">
    <text evidence="1">Belongs to the cytochrome P450 family.</text>
</comment>
<keyword evidence="6" id="KW-0503">Monooxygenase</keyword>